<keyword evidence="2 5" id="KW-0489">Methyltransferase</keyword>
<evidence type="ECO:0000256" key="1">
    <source>
        <dbReference type="ARBA" id="ARBA00008361"/>
    </source>
</evidence>
<evidence type="ECO:0000256" key="3">
    <source>
        <dbReference type="ARBA" id="ARBA00022679"/>
    </source>
</evidence>
<dbReference type="Gene3D" id="3.40.50.150">
    <property type="entry name" value="Vaccinia Virus protein VP39"/>
    <property type="match status" value="1"/>
</dbReference>
<proteinExistence type="inferred from homology"/>
<comment type="similarity">
    <text evidence="1">Belongs to the methyltransferase superfamily.</text>
</comment>
<organism evidence="5 6">
    <name type="scientific">Labedella phragmitis</name>
    <dbReference type="NCBI Taxonomy" id="2498849"/>
    <lineage>
        <taxon>Bacteria</taxon>
        <taxon>Bacillati</taxon>
        <taxon>Actinomycetota</taxon>
        <taxon>Actinomycetes</taxon>
        <taxon>Micrococcales</taxon>
        <taxon>Microbacteriaceae</taxon>
        <taxon>Labedella</taxon>
    </lineage>
</organism>
<dbReference type="SUPFAM" id="SSF53335">
    <property type="entry name" value="S-adenosyl-L-methionine-dependent methyltransferases"/>
    <property type="match status" value="1"/>
</dbReference>
<reference evidence="5 6" key="1">
    <citation type="submission" date="2018-12" db="EMBL/GenBank/DDBJ databases">
        <authorList>
            <person name="Li F."/>
        </authorList>
    </citation>
    <scope>NUCLEOTIDE SEQUENCE [LARGE SCALE GENOMIC DNA]</scope>
    <source>
        <strain evidence="5 6">11W25H-1</strain>
    </source>
</reference>
<dbReference type="PANTHER" id="PTHR44942:SF4">
    <property type="entry name" value="METHYLTRANSFERASE TYPE 11 DOMAIN-CONTAINING PROTEIN"/>
    <property type="match status" value="1"/>
</dbReference>
<dbReference type="CDD" id="cd02440">
    <property type="entry name" value="AdoMet_MTases"/>
    <property type="match status" value="1"/>
</dbReference>
<dbReference type="EMBL" id="RZNB01000005">
    <property type="protein sequence ID" value="RWZ49745.1"/>
    <property type="molecule type" value="Genomic_DNA"/>
</dbReference>
<protein>
    <submittedName>
        <fullName evidence="5">Class I SAM-dependent methyltransferase</fullName>
    </submittedName>
</protein>
<dbReference type="GO" id="GO:0008757">
    <property type="term" value="F:S-adenosylmethionine-dependent methyltransferase activity"/>
    <property type="evidence" value="ECO:0007669"/>
    <property type="project" value="InterPro"/>
</dbReference>
<evidence type="ECO:0000313" key="5">
    <source>
        <dbReference type="EMBL" id="RWZ49745.1"/>
    </source>
</evidence>
<keyword evidence="6" id="KW-1185">Reference proteome</keyword>
<dbReference type="InterPro" id="IPR013216">
    <property type="entry name" value="Methyltransf_11"/>
</dbReference>
<feature type="domain" description="Methyltransferase type 11" evidence="4">
    <location>
        <begin position="59"/>
        <end position="148"/>
    </location>
</feature>
<name>A0A444PR99_9MICO</name>
<dbReference type="PANTHER" id="PTHR44942">
    <property type="entry name" value="METHYLTRANSF_11 DOMAIN-CONTAINING PROTEIN"/>
    <property type="match status" value="1"/>
</dbReference>
<evidence type="ECO:0000256" key="2">
    <source>
        <dbReference type="ARBA" id="ARBA00022603"/>
    </source>
</evidence>
<keyword evidence="3 5" id="KW-0808">Transferase</keyword>
<dbReference type="InterPro" id="IPR029063">
    <property type="entry name" value="SAM-dependent_MTases_sf"/>
</dbReference>
<dbReference type="InterPro" id="IPR051052">
    <property type="entry name" value="Diverse_substrate_MTase"/>
</dbReference>
<dbReference type="Proteomes" id="UP000288547">
    <property type="component" value="Unassembled WGS sequence"/>
</dbReference>
<evidence type="ECO:0000313" key="6">
    <source>
        <dbReference type="Proteomes" id="UP000288547"/>
    </source>
</evidence>
<dbReference type="Pfam" id="PF08241">
    <property type="entry name" value="Methyltransf_11"/>
    <property type="match status" value="1"/>
</dbReference>
<accession>A0A444PR99</accession>
<sequence length="258" mass="27741">MGASGGGAAGEASAVSASSSRRVAARSFSNAAEIYETSRPGYPEAAVDWMIPTGASSVLDLGAGTGKLTSALVARGLDVLAIDPSAEMLSVLTRVVPEARTIVGEAEALPLRDGSVDLVTAAQAWHWVDPDRAGAEAARILAPGGRLSLVWNIRDERLDWLRRLGEIAGSERSYRDLGEDPVVSPHFGPFERARFEWSHLLTLEEVLDLVRSRSWYLTADEAGRERMIVGVSELVAASAVDGRVEMAYVTEVFRAHRR</sequence>
<dbReference type="AlphaFoldDB" id="A0A444PR99"/>
<evidence type="ECO:0000259" key="4">
    <source>
        <dbReference type="Pfam" id="PF08241"/>
    </source>
</evidence>
<dbReference type="OrthoDB" id="9797252at2"/>
<gene>
    <name evidence="5" type="ORF">ELQ90_12910</name>
</gene>
<dbReference type="GO" id="GO:0032259">
    <property type="term" value="P:methylation"/>
    <property type="evidence" value="ECO:0007669"/>
    <property type="project" value="UniProtKB-KW"/>
</dbReference>
<comment type="caution">
    <text evidence="5">The sequence shown here is derived from an EMBL/GenBank/DDBJ whole genome shotgun (WGS) entry which is preliminary data.</text>
</comment>